<organism evidence="6 7">
    <name type="scientific">Lutzomyia longipalpis</name>
    <name type="common">Sand fly</name>
    <dbReference type="NCBI Taxonomy" id="7200"/>
    <lineage>
        <taxon>Eukaryota</taxon>
        <taxon>Metazoa</taxon>
        <taxon>Ecdysozoa</taxon>
        <taxon>Arthropoda</taxon>
        <taxon>Hexapoda</taxon>
        <taxon>Insecta</taxon>
        <taxon>Pterygota</taxon>
        <taxon>Neoptera</taxon>
        <taxon>Endopterygota</taxon>
        <taxon>Diptera</taxon>
        <taxon>Nematocera</taxon>
        <taxon>Psychodoidea</taxon>
        <taxon>Psychodidae</taxon>
        <taxon>Lutzomyia</taxon>
        <taxon>Lutzomyia</taxon>
    </lineage>
</organism>
<dbReference type="Pfam" id="PF00431">
    <property type="entry name" value="CUB"/>
    <property type="match status" value="1"/>
</dbReference>
<evidence type="ECO:0000259" key="4">
    <source>
        <dbReference type="PROSITE" id="PS01180"/>
    </source>
</evidence>
<dbReference type="EMBL" id="AJWK01022410">
    <property type="status" value="NOT_ANNOTATED_CDS"/>
    <property type="molecule type" value="Genomic_DNA"/>
</dbReference>
<dbReference type="InterPro" id="IPR053207">
    <property type="entry name" value="Non-NMDA_GluR_Accessory"/>
</dbReference>
<reference evidence="6" key="3">
    <citation type="submission" date="2020-05" db="UniProtKB">
        <authorList>
            <consortium name="EnsemblMetazoa"/>
        </authorList>
    </citation>
    <scope>IDENTIFICATION</scope>
    <source>
        <strain evidence="6">Jacobina</strain>
    </source>
</reference>
<dbReference type="GO" id="GO:0005886">
    <property type="term" value="C:plasma membrane"/>
    <property type="evidence" value="ECO:0007669"/>
    <property type="project" value="TreeGrafter"/>
</dbReference>
<dbReference type="VEuPathDB" id="VectorBase:LLOJ006753"/>
<keyword evidence="7" id="KW-1185">Reference proteome</keyword>
<dbReference type="SMART" id="SM00042">
    <property type="entry name" value="CUB"/>
    <property type="match status" value="1"/>
</dbReference>
<dbReference type="PANTHER" id="PTHR47537:SF3">
    <property type="entry name" value="CUB DOMAIN-CONTAINING PROTEIN"/>
    <property type="match status" value="1"/>
</dbReference>
<accession>A0A1B0GJV2</accession>
<feature type="chain" id="PRO_5044555652" evidence="3">
    <location>
        <begin position="20"/>
        <end position="587"/>
    </location>
</feature>
<dbReference type="PROSITE" id="PS01180">
    <property type="entry name" value="CUB"/>
    <property type="match status" value="1"/>
</dbReference>
<proteinExistence type="predicted"/>
<dbReference type="EMBL" id="AJWK01022409">
    <property type="status" value="NOT_ANNOTATED_CDS"/>
    <property type="molecule type" value="Genomic_DNA"/>
</dbReference>
<dbReference type="Gene3D" id="2.60.120.290">
    <property type="entry name" value="Spermadhesin, CUB domain"/>
    <property type="match status" value="1"/>
</dbReference>
<dbReference type="CDD" id="cd00041">
    <property type="entry name" value="CUB"/>
    <property type="match status" value="1"/>
</dbReference>
<evidence type="ECO:0000256" key="3">
    <source>
        <dbReference type="SAM" id="SignalP"/>
    </source>
</evidence>
<dbReference type="EnsemblMetazoa" id="LLOJ006753-RA">
    <property type="protein sequence ID" value="LLOJ006753-PA"/>
    <property type="gene ID" value="LLOJ006753"/>
</dbReference>
<reference evidence="7" key="1">
    <citation type="submission" date="2012-05" db="EMBL/GenBank/DDBJ databases">
        <title>Whole Genome Assembly of Lutzomyia longipalpis.</title>
        <authorList>
            <person name="Richards S."/>
            <person name="Qu C."/>
            <person name="Dillon R."/>
            <person name="Worley K."/>
            <person name="Scherer S."/>
            <person name="Batterton M."/>
            <person name="Taylor A."/>
            <person name="Hawes A."/>
            <person name="Hernandez B."/>
            <person name="Kovar C."/>
            <person name="Mandapat C."/>
            <person name="Pham C."/>
            <person name="Qu C."/>
            <person name="Jing C."/>
            <person name="Bess C."/>
            <person name="Bandaranaike D."/>
            <person name="Ngo D."/>
            <person name="Ongeri F."/>
            <person name="Arias F."/>
            <person name="Lara F."/>
            <person name="Weissenberger G."/>
            <person name="Kamau G."/>
            <person name="Han H."/>
            <person name="Shen H."/>
            <person name="Dinh H."/>
            <person name="Khalil I."/>
            <person name="Jones J."/>
            <person name="Shafer J."/>
            <person name="Jayaseelan J."/>
            <person name="Quiroz J."/>
            <person name="Blankenburg K."/>
            <person name="Nguyen L."/>
            <person name="Jackson L."/>
            <person name="Francisco L."/>
            <person name="Tang L.-Y."/>
            <person name="Pu L.-L."/>
            <person name="Perales L."/>
            <person name="Lorensuhewa L."/>
            <person name="Munidasa M."/>
            <person name="Coyle M."/>
            <person name="Taylor M."/>
            <person name="Puazo M."/>
            <person name="Firestine M."/>
            <person name="Scheel M."/>
            <person name="Javaid M."/>
            <person name="Wang M."/>
            <person name="Li M."/>
            <person name="Tabassum N."/>
            <person name="Saada N."/>
            <person name="Osuji N."/>
            <person name="Aqrawi P."/>
            <person name="Fu Q."/>
            <person name="Thornton R."/>
            <person name="Raj R."/>
            <person name="Goodspeed R."/>
            <person name="Mata R."/>
            <person name="Najjar R."/>
            <person name="Gubbala S."/>
            <person name="Lee S."/>
            <person name="Denson S."/>
            <person name="Patil S."/>
            <person name="Macmil S."/>
            <person name="Qi S."/>
            <person name="Matskevitch T."/>
            <person name="Palculict T."/>
            <person name="Mathew T."/>
            <person name="Vee V."/>
            <person name="Velamala V."/>
            <person name="Korchina V."/>
            <person name="Cai W."/>
            <person name="Liu W."/>
            <person name="Dai W."/>
            <person name="Zou X."/>
            <person name="Zhu Y."/>
            <person name="Zhang Y."/>
            <person name="Wu Y.-Q."/>
            <person name="Xin Y."/>
            <person name="Nazarath L."/>
            <person name="Kovar C."/>
            <person name="Han Y."/>
            <person name="Muzny D."/>
            <person name="Gibbs R."/>
        </authorList>
    </citation>
    <scope>NUCLEOTIDE SEQUENCE [LARGE SCALE GENOMIC DNA]</scope>
    <source>
        <strain evidence="7">Jacobina</strain>
    </source>
</reference>
<evidence type="ECO:0000313" key="7">
    <source>
        <dbReference type="Proteomes" id="UP000092461"/>
    </source>
</evidence>
<dbReference type="AlphaFoldDB" id="A0A1B0GJV2"/>
<protein>
    <submittedName>
        <fullName evidence="5">Putative secreted protein</fullName>
    </submittedName>
</protein>
<sequence length="587" mass="63565">MIFWWCFVVFIGAARISSGQLAWSPIQVESNNQVDLFTRQASGCPCQWRSQVDAADTGCACCVRGGCQCGEISPGRCVQCGLEMNCLNMCNITLDSRALQNSSGLSFGLIKSPILQGPVTCKYYLRPVAGQRVELQVYRLVSVGRFNGKHCEGGSLHFGESIGGTETIESNNQVDLFTRQASGCPCQWRSQVDAADTGCACCVRGGCQCGEISPGRCVQCGLEMNCLNMCNITLDSRALQNSSGLSFGLIKSPILQGPVTCKYYLRPVAGQRVELQVYRLVSVGRFNGKHCEGGSLHFGESIGGTETSRSAFLCGANERYSPPAVLFSDDGATTLIFEITEKTVRSQFLAFFSFTSLSNPIVGFHPRGGTRVTSSECDWSYHDVSCMSSSSCAIASPGFPGIYPPDMVCRYHIVTSSIHTKVRITFTSLLLPENKCESHYLALYVGTTSGDDRLATWCGSQKEEKVVTGPNLVLVFHSGSSVPPFDYNGFAATLEFIAPPQTTTTPAPPPVVHPPVWNPATGIEPPGSVPWAGSSPKFTPCDKVITESNGRSGHFDTRGRPFATNCRLIFKGRSTDIVHISLFNYRL</sequence>
<keyword evidence="1" id="KW-1015">Disulfide bond</keyword>
<evidence type="ECO:0000313" key="6">
    <source>
        <dbReference type="EnsemblMetazoa" id="LLOJ006753-PA"/>
    </source>
</evidence>
<keyword evidence="3" id="KW-0732">Signal</keyword>
<dbReference type="PANTHER" id="PTHR47537">
    <property type="entry name" value="CUBILIN"/>
    <property type="match status" value="1"/>
</dbReference>
<dbReference type="EMBL" id="GITU01004597">
    <property type="protein sequence ID" value="MBC1173300.1"/>
    <property type="molecule type" value="Transcribed_RNA"/>
</dbReference>
<comment type="caution">
    <text evidence="2">Lacks conserved residue(s) required for the propagation of feature annotation.</text>
</comment>
<dbReference type="VEuPathDB" id="VectorBase:LLONM1_011148"/>
<feature type="signal peptide" evidence="3">
    <location>
        <begin position="1"/>
        <end position="19"/>
    </location>
</feature>
<dbReference type="InterPro" id="IPR000859">
    <property type="entry name" value="CUB_dom"/>
</dbReference>
<feature type="domain" description="CUB" evidence="4">
    <location>
        <begin position="377"/>
        <end position="497"/>
    </location>
</feature>
<evidence type="ECO:0000313" key="5">
    <source>
        <dbReference type="EMBL" id="MBC1173300.1"/>
    </source>
</evidence>
<dbReference type="SUPFAM" id="SSF49854">
    <property type="entry name" value="Spermadhesin, CUB domain"/>
    <property type="match status" value="1"/>
</dbReference>
<dbReference type="InterPro" id="IPR035914">
    <property type="entry name" value="Sperma_CUB_dom_sf"/>
</dbReference>
<reference evidence="5" key="2">
    <citation type="journal article" date="2020" name="BMC">
        <title>Leishmania infection induces a limited differential gene expression in the sand fly midgut.</title>
        <authorList>
            <person name="Coutinho-Abreu I.V."/>
            <person name="Serafim T.D."/>
            <person name="Meneses C."/>
            <person name="Kamhawi S."/>
            <person name="Oliveira F."/>
            <person name="Valenzuela J.G."/>
        </authorList>
    </citation>
    <scope>NUCLEOTIDE SEQUENCE</scope>
    <source>
        <strain evidence="5">Jacobina</strain>
        <tissue evidence="5">Midgut</tissue>
    </source>
</reference>
<evidence type="ECO:0000256" key="2">
    <source>
        <dbReference type="PROSITE-ProRule" id="PRU00059"/>
    </source>
</evidence>
<name>A0A1B0GJV2_LUTLO</name>
<evidence type="ECO:0000256" key="1">
    <source>
        <dbReference type="ARBA" id="ARBA00023157"/>
    </source>
</evidence>
<dbReference type="Proteomes" id="UP000092461">
    <property type="component" value="Unassembled WGS sequence"/>
</dbReference>